<dbReference type="GO" id="GO:0005524">
    <property type="term" value="F:ATP binding"/>
    <property type="evidence" value="ECO:0007669"/>
    <property type="project" value="UniProtKB-KW"/>
</dbReference>
<dbReference type="Pfam" id="PF00005">
    <property type="entry name" value="ABC_tran"/>
    <property type="match status" value="1"/>
</dbReference>
<dbReference type="InterPro" id="IPR003593">
    <property type="entry name" value="AAA+_ATPase"/>
</dbReference>
<dbReference type="EMBL" id="BAAATZ010000012">
    <property type="protein sequence ID" value="GAA2727449.1"/>
    <property type="molecule type" value="Genomic_DNA"/>
</dbReference>
<dbReference type="PROSITE" id="PS00211">
    <property type="entry name" value="ABC_TRANSPORTER_1"/>
    <property type="match status" value="1"/>
</dbReference>
<dbReference type="Proteomes" id="UP001501842">
    <property type="component" value="Unassembled WGS sequence"/>
</dbReference>
<evidence type="ECO:0000256" key="1">
    <source>
        <dbReference type="ARBA" id="ARBA00005417"/>
    </source>
</evidence>
<evidence type="ECO:0000313" key="9">
    <source>
        <dbReference type="Proteomes" id="UP001501842"/>
    </source>
</evidence>
<dbReference type="SMART" id="SM00382">
    <property type="entry name" value="AAA"/>
    <property type="match status" value="1"/>
</dbReference>
<dbReference type="InterPro" id="IPR052156">
    <property type="entry name" value="BCAA_Transport_ATP-bd_LivF"/>
</dbReference>
<protein>
    <submittedName>
        <fullName evidence="8">ABC transporter ATP-binding protein</fullName>
    </submittedName>
</protein>
<evidence type="ECO:0000259" key="7">
    <source>
        <dbReference type="PROSITE" id="PS50893"/>
    </source>
</evidence>
<dbReference type="RefSeq" id="WP_344451326.1">
    <property type="nucleotide sequence ID" value="NZ_BAAATZ010000012.1"/>
</dbReference>
<dbReference type="Gene3D" id="3.40.50.300">
    <property type="entry name" value="P-loop containing nucleotide triphosphate hydrolases"/>
    <property type="match status" value="1"/>
</dbReference>
<name>A0ABN3UDF0_9ACTN</name>
<keyword evidence="3" id="KW-0547">Nucleotide-binding</keyword>
<dbReference type="CDD" id="cd03224">
    <property type="entry name" value="ABC_TM1139_LivF_branched"/>
    <property type="match status" value="1"/>
</dbReference>
<evidence type="ECO:0000256" key="4">
    <source>
        <dbReference type="ARBA" id="ARBA00022840"/>
    </source>
</evidence>
<evidence type="ECO:0000256" key="5">
    <source>
        <dbReference type="ARBA" id="ARBA00022970"/>
    </source>
</evidence>
<keyword evidence="5" id="KW-0029">Amino-acid transport</keyword>
<dbReference type="SUPFAM" id="SSF52540">
    <property type="entry name" value="P-loop containing nucleoside triphosphate hydrolases"/>
    <property type="match status" value="1"/>
</dbReference>
<evidence type="ECO:0000256" key="3">
    <source>
        <dbReference type="ARBA" id="ARBA00022741"/>
    </source>
</evidence>
<feature type="domain" description="ABC transporter" evidence="7">
    <location>
        <begin position="33"/>
        <end position="258"/>
    </location>
</feature>
<dbReference type="PANTHER" id="PTHR43820">
    <property type="entry name" value="HIGH-AFFINITY BRANCHED-CHAIN AMINO ACID TRANSPORT ATP-BINDING PROTEIN LIVF"/>
    <property type="match status" value="1"/>
</dbReference>
<feature type="compositionally biased region" description="Low complexity" evidence="6">
    <location>
        <begin position="9"/>
        <end position="24"/>
    </location>
</feature>
<sequence length="260" mass="26411">MSTHGEGGASASPSASPNAGGGAPAAEAQAPLLELVGARAAYGAIPALHGVDLTVPAGSVVALLGPNGGGKSTTLKVCAGLMPLTGGELRLAGRRVNGLSAQDAARLGVCSIPEGRGVFPNLTVRENLWITTGTGVDLKKIEEIAYARFPILGNRRDQLAGSMSGGEQQMLALSRALATDPAVLLLDELSMGLAPMIVSQMYETVAELVAGGLSVLVAEQFARVVLPIADIAALMLHGRIVATGRPDEIEGRLSSEYLGG</sequence>
<evidence type="ECO:0000256" key="2">
    <source>
        <dbReference type="ARBA" id="ARBA00022448"/>
    </source>
</evidence>
<gene>
    <name evidence="8" type="ORF">GCM10010439_33440</name>
</gene>
<dbReference type="PANTHER" id="PTHR43820:SF4">
    <property type="entry name" value="HIGH-AFFINITY BRANCHED-CHAIN AMINO ACID TRANSPORT ATP-BINDING PROTEIN LIVF"/>
    <property type="match status" value="1"/>
</dbReference>
<feature type="region of interest" description="Disordered" evidence="6">
    <location>
        <begin position="1"/>
        <end position="24"/>
    </location>
</feature>
<comment type="caution">
    <text evidence="8">The sequence shown here is derived from an EMBL/GenBank/DDBJ whole genome shotgun (WGS) entry which is preliminary data.</text>
</comment>
<dbReference type="InterPro" id="IPR003439">
    <property type="entry name" value="ABC_transporter-like_ATP-bd"/>
</dbReference>
<dbReference type="PROSITE" id="PS50893">
    <property type="entry name" value="ABC_TRANSPORTER_2"/>
    <property type="match status" value="1"/>
</dbReference>
<evidence type="ECO:0000313" key="8">
    <source>
        <dbReference type="EMBL" id="GAA2727449.1"/>
    </source>
</evidence>
<evidence type="ECO:0000256" key="6">
    <source>
        <dbReference type="SAM" id="MobiDB-lite"/>
    </source>
</evidence>
<accession>A0ABN3UDF0</accession>
<keyword evidence="2" id="KW-0813">Transport</keyword>
<dbReference type="InterPro" id="IPR027417">
    <property type="entry name" value="P-loop_NTPase"/>
</dbReference>
<reference evidence="8 9" key="1">
    <citation type="journal article" date="2019" name="Int. J. Syst. Evol. Microbiol.">
        <title>The Global Catalogue of Microorganisms (GCM) 10K type strain sequencing project: providing services to taxonomists for standard genome sequencing and annotation.</title>
        <authorList>
            <consortium name="The Broad Institute Genomics Platform"/>
            <consortium name="The Broad Institute Genome Sequencing Center for Infectious Disease"/>
            <person name="Wu L."/>
            <person name="Ma J."/>
        </authorList>
    </citation>
    <scope>NUCLEOTIDE SEQUENCE [LARGE SCALE GENOMIC DNA]</scope>
    <source>
        <strain evidence="8 9">JCM 8201</strain>
    </source>
</reference>
<dbReference type="InterPro" id="IPR017871">
    <property type="entry name" value="ABC_transporter-like_CS"/>
</dbReference>
<keyword evidence="4 8" id="KW-0067">ATP-binding</keyword>
<comment type="similarity">
    <text evidence="1">Belongs to the ABC transporter superfamily.</text>
</comment>
<organism evidence="8 9">
    <name type="scientific">Actinocorallia aurantiaca</name>
    <dbReference type="NCBI Taxonomy" id="46204"/>
    <lineage>
        <taxon>Bacteria</taxon>
        <taxon>Bacillati</taxon>
        <taxon>Actinomycetota</taxon>
        <taxon>Actinomycetes</taxon>
        <taxon>Streptosporangiales</taxon>
        <taxon>Thermomonosporaceae</taxon>
        <taxon>Actinocorallia</taxon>
    </lineage>
</organism>
<keyword evidence="9" id="KW-1185">Reference proteome</keyword>
<proteinExistence type="inferred from homology"/>